<evidence type="ECO:0000313" key="3">
    <source>
        <dbReference type="RefSeq" id="XP_052117500.1"/>
    </source>
</evidence>
<dbReference type="AlphaFoldDB" id="A0A9C6WTV4"/>
<evidence type="ECO:0000313" key="2">
    <source>
        <dbReference type="Proteomes" id="UP000515211"/>
    </source>
</evidence>
<dbReference type="Proteomes" id="UP000515211">
    <property type="component" value="Chromosome 5"/>
</dbReference>
<name>A0A9C6WTV4_ARADU</name>
<dbReference type="GeneID" id="127747536"/>
<keyword evidence="2" id="KW-1185">Reference proteome</keyword>
<feature type="compositionally biased region" description="Basic and acidic residues" evidence="1">
    <location>
        <begin position="38"/>
        <end position="47"/>
    </location>
</feature>
<proteinExistence type="predicted"/>
<reference evidence="3" key="2">
    <citation type="submission" date="2025-08" db="UniProtKB">
        <authorList>
            <consortium name="RefSeq"/>
        </authorList>
    </citation>
    <scope>IDENTIFICATION</scope>
    <source>
        <tissue evidence="3">Whole plant</tissue>
    </source>
</reference>
<gene>
    <name evidence="3" type="primary">LOC127747536</name>
</gene>
<accession>A0A9C6WTV4</accession>
<feature type="compositionally biased region" description="Basic and acidic residues" evidence="1">
    <location>
        <begin position="74"/>
        <end position="89"/>
    </location>
</feature>
<reference evidence="2" key="1">
    <citation type="journal article" date="2016" name="Nat. Genet.">
        <title>The genome sequences of Arachis duranensis and Arachis ipaensis, the diploid ancestors of cultivated peanut.</title>
        <authorList>
            <person name="Bertioli D.J."/>
            <person name="Cannon S.B."/>
            <person name="Froenicke L."/>
            <person name="Huang G."/>
            <person name="Farmer A.D."/>
            <person name="Cannon E.K."/>
            <person name="Liu X."/>
            <person name="Gao D."/>
            <person name="Clevenger J."/>
            <person name="Dash S."/>
            <person name="Ren L."/>
            <person name="Moretzsohn M.C."/>
            <person name="Shirasawa K."/>
            <person name="Huang W."/>
            <person name="Vidigal B."/>
            <person name="Abernathy B."/>
            <person name="Chu Y."/>
            <person name="Niederhuth C.E."/>
            <person name="Umale P."/>
            <person name="Araujo A.C."/>
            <person name="Kozik A."/>
            <person name="Kim K.D."/>
            <person name="Burow M.D."/>
            <person name="Varshney R.K."/>
            <person name="Wang X."/>
            <person name="Zhang X."/>
            <person name="Barkley N."/>
            <person name="Guimaraes P.M."/>
            <person name="Isobe S."/>
            <person name="Guo B."/>
            <person name="Liao B."/>
            <person name="Stalker H.T."/>
            <person name="Schmitz R.J."/>
            <person name="Scheffler B.E."/>
            <person name="Leal-Bertioli S.C."/>
            <person name="Xun X."/>
            <person name="Jackson S.A."/>
            <person name="Michelmore R."/>
            <person name="Ozias-Akins P."/>
        </authorList>
    </citation>
    <scope>NUCLEOTIDE SEQUENCE [LARGE SCALE GENOMIC DNA]</scope>
    <source>
        <strain evidence="2">cv. V14167</strain>
    </source>
</reference>
<dbReference type="RefSeq" id="XP_052117500.1">
    <property type="nucleotide sequence ID" value="XM_052261540.1"/>
</dbReference>
<feature type="region of interest" description="Disordered" evidence="1">
    <location>
        <begin position="38"/>
        <end position="102"/>
    </location>
</feature>
<organism evidence="2 3">
    <name type="scientific">Arachis duranensis</name>
    <name type="common">Wild peanut</name>
    <dbReference type="NCBI Taxonomy" id="130453"/>
    <lineage>
        <taxon>Eukaryota</taxon>
        <taxon>Viridiplantae</taxon>
        <taxon>Streptophyta</taxon>
        <taxon>Embryophyta</taxon>
        <taxon>Tracheophyta</taxon>
        <taxon>Spermatophyta</taxon>
        <taxon>Magnoliopsida</taxon>
        <taxon>eudicotyledons</taxon>
        <taxon>Gunneridae</taxon>
        <taxon>Pentapetalae</taxon>
        <taxon>rosids</taxon>
        <taxon>fabids</taxon>
        <taxon>Fabales</taxon>
        <taxon>Fabaceae</taxon>
        <taxon>Papilionoideae</taxon>
        <taxon>50 kb inversion clade</taxon>
        <taxon>dalbergioids sensu lato</taxon>
        <taxon>Dalbergieae</taxon>
        <taxon>Pterocarpus clade</taxon>
        <taxon>Arachis</taxon>
    </lineage>
</organism>
<protein>
    <submittedName>
        <fullName evidence="3">Uncharacterized protein LOC127747536 isoform X2</fullName>
    </submittedName>
</protein>
<feature type="compositionally biased region" description="Basic residues" evidence="1">
    <location>
        <begin position="93"/>
        <end position="102"/>
    </location>
</feature>
<sequence length="102" mass="11777">MAYRSNNYASIAFLRQMHPFMIAPKVILLVQFQKPALQERREVKNEETINLSEDDGDNDTEQGAAEHGAAMKKTTYEPKRDGARDEEKAPCLARRKRRDGRR</sequence>
<evidence type="ECO:0000256" key="1">
    <source>
        <dbReference type="SAM" id="MobiDB-lite"/>
    </source>
</evidence>